<keyword evidence="3" id="KW-0479">Metal-binding</keyword>
<dbReference type="GO" id="GO:0008270">
    <property type="term" value="F:zinc ion binding"/>
    <property type="evidence" value="ECO:0007669"/>
    <property type="project" value="UniProtKB-KW"/>
</dbReference>
<dbReference type="EMBL" id="JABFUD020000001">
    <property type="protein sequence ID" value="KAI5084593.1"/>
    <property type="molecule type" value="Genomic_DNA"/>
</dbReference>
<dbReference type="InterPro" id="IPR044718">
    <property type="entry name" value="HOS1"/>
</dbReference>
<evidence type="ECO:0000313" key="7">
    <source>
        <dbReference type="Proteomes" id="UP000886520"/>
    </source>
</evidence>
<sequence length="1062" mass="119252">MAGAALSLQKEDEDRSYPTITDECQDVLARLVSLEPRELCSESIVEKCRATRDLRSCGRTVEHSLTSCNHASLCAECAQRCDVCPICRASIGRHGPLMRRRLYEECCEVGLINSRTEDARERDEHPNADVQRLWSFFDVALEYKLVSVICHYVSDVCMDERAVSNNATVSLLLDGTVVKDWCQRTLLRIIWSLSDIYCLGTTQMRSKVGDMERFSTGLLGLSHVLESLEGPDLDSSSAQLLELQQLIEGTQRVSQHLDVMCWCARHNFLEDIQSSHSSLNDWRLAVKERKLSATNRVRSGHARNAVLEMTPHSSTLFIEDAMSNIGFGKDNESPYLWESLELQCLRQAAPSLPFRRREGVPGGQSNVRVPTALYPPESARAAVDMIFLEASSDLFLAKKAIFLYYLFDRHWPNHNDGLKELVDDYILVFDISRHAMLESSVFFLLDEIDDSALEEACRLLPEVVSCNIHPKVARVLLERQKPFVALDVLRCSSGDGSLGLSEPLDKDELPHLQDAVTAVRVRLECGLLTDAYLYQRLYVSRIKGRAFQGALPKSNRSNEEELRYWSHNMDCLVQEICWLCIQKNLVAKMIELPWDKNEEKILLNCLLEQAARDPCSSAGSLMVMFYIMRCRNQEAYLVHKRLSAIERTFLDQCSDKEKGEIIKSICAQRSILMEKGVELMPQIQQDQLTSGSLDQFLLPSTGNETAYEVSNSNSNFPDVQEELRLSTNPASTSVVNTNNSPVIPPMTSTELGLGNYRQPSILHGKPFRSTSGVPDVLSQLDVTILGSNTPQKGYSDGLLSPILGRKLLYNAENELTPFSNKNMRPVFTQDGKGKAQNEGLKFLRTPGLSSLDSKDKSDCLPSFEMPEPNLLEGNGRRPMNERGQNGASFGPENGMGTAIPLFRWSENGAVEKRESSRNGRLSDFPSGDVKYRSRRQMPNVSPNGKRKVYDQLDDHTPGDNMVVANNFKMPGIEQQKGLLPSGADIKNAYSRRKNGPRWRTEDDGTELPSVPVSSGRINNLNDCESWARVLVADIGSMYLLFCLPILAKERSEYRTYSGNFES</sequence>
<evidence type="ECO:0000256" key="1">
    <source>
        <dbReference type="ARBA" id="ARBA00004123"/>
    </source>
</evidence>
<organism evidence="6 7">
    <name type="scientific">Adiantum capillus-veneris</name>
    <name type="common">Maidenhair fern</name>
    <dbReference type="NCBI Taxonomy" id="13818"/>
    <lineage>
        <taxon>Eukaryota</taxon>
        <taxon>Viridiplantae</taxon>
        <taxon>Streptophyta</taxon>
        <taxon>Embryophyta</taxon>
        <taxon>Tracheophyta</taxon>
        <taxon>Polypodiopsida</taxon>
        <taxon>Polypodiidae</taxon>
        <taxon>Polypodiales</taxon>
        <taxon>Pteridineae</taxon>
        <taxon>Pteridaceae</taxon>
        <taxon>Vittarioideae</taxon>
        <taxon>Adiantum</taxon>
    </lineage>
</organism>
<feature type="region of interest" description="Disordered" evidence="4">
    <location>
        <begin position="845"/>
        <end position="898"/>
    </location>
</feature>
<proteinExistence type="predicted"/>
<feature type="domain" description="RING-type" evidence="5">
    <location>
        <begin position="57"/>
        <end position="88"/>
    </location>
</feature>
<keyword evidence="3" id="KW-0863">Zinc-finger</keyword>
<dbReference type="GO" id="GO:0004842">
    <property type="term" value="F:ubiquitin-protein transferase activity"/>
    <property type="evidence" value="ECO:0007669"/>
    <property type="project" value="InterPro"/>
</dbReference>
<evidence type="ECO:0000256" key="3">
    <source>
        <dbReference type="PROSITE-ProRule" id="PRU00175"/>
    </source>
</evidence>
<reference evidence="6" key="1">
    <citation type="submission" date="2021-01" db="EMBL/GenBank/DDBJ databases">
        <title>Adiantum capillus-veneris genome.</title>
        <authorList>
            <person name="Fang Y."/>
            <person name="Liao Q."/>
        </authorList>
    </citation>
    <scope>NUCLEOTIDE SEQUENCE</scope>
    <source>
        <strain evidence="6">H3</strain>
        <tissue evidence="6">Leaf</tissue>
    </source>
</reference>
<dbReference type="PANTHER" id="PTHR47358">
    <property type="entry name" value="E3 UBIQUITIN-PROTEIN LIGASE HOS1"/>
    <property type="match status" value="1"/>
</dbReference>
<comment type="caution">
    <text evidence="6">The sequence shown here is derived from an EMBL/GenBank/DDBJ whole genome shotgun (WGS) entry which is preliminary data.</text>
</comment>
<dbReference type="GO" id="GO:0005634">
    <property type="term" value="C:nucleus"/>
    <property type="evidence" value="ECO:0007669"/>
    <property type="project" value="UniProtKB-SubCell"/>
</dbReference>
<feature type="region of interest" description="Disordered" evidence="4">
    <location>
        <begin position="910"/>
        <end position="956"/>
    </location>
</feature>
<dbReference type="AlphaFoldDB" id="A0A9D4ZR07"/>
<evidence type="ECO:0000259" key="5">
    <source>
        <dbReference type="PROSITE" id="PS50089"/>
    </source>
</evidence>
<dbReference type="InterPro" id="IPR025151">
    <property type="entry name" value="ELYS_dom"/>
</dbReference>
<accession>A0A9D4ZR07</accession>
<dbReference type="PANTHER" id="PTHR47358:SF2">
    <property type="entry name" value="E3 UBIQUITIN-PROTEIN LIGASE HOS1"/>
    <property type="match status" value="1"/>
</dbReference>
<keyword evidence="3" id="KW-0862">Zinc</keyword>
<dbReference type="Proteomes" id="UP000886520">
    <property type="component" value="Chromosome 1"/>
</dbReference>
<dbReference type="OrthoDB" id="20729at2759"/>
<protein>
    <recommendedName>
        <fullName evidence="5">RING-type domain-containing protein</fullName>
    </recommendedName>
</protein>
<evidence type="ECO:0000256" key="4">
    <source>
        <dbReference type="SAM" id="MobiDB-lite"/>
    </source>
</evidence>
<evidence type="ECO:0000313" key="6">
    <source>
        <dbReference type="EMBL" id="KAI5084593.1"/>
    </source>
</evidence>
<keyword evidence="7" id="KW-1185">Reference proteome</keyword>
<dbReference type="InterPro" id="IPR001841">
    <property type="entry name" value="Znf_RING"/>
</dbReference>
<evidence type="ECO:0000256" key="2">
    <source>
        <dbReference type="ARBA" id="ARBA00023242"/>
    </source>
</evidence>
<gene>
    <name evidence="6" type="ORF">GOP47_0000762</name>
</gene>
<dbReference type="Pfam" id="PF13934">
    <property type="entry name" value="ELYS"/>
    <property type="match status" value="1"/>
</dbReference>
<keyword evidence="2" id="KW-0539">Nucleus</keyword>
<feature type="compositionally biased region" description="Basic and acidic residues" evidence="4">
    <location>
        <begin position="947"/>
        <end position="956"/>
    </location>
</feature>
<name>A0A9D4ZR07_ADICA</name>
<dbReference type="PROSITE" id="PS50089">
    <property type="entry name" value="ZF_RING_2"/>
    <property type="match status" value="1"/>
</dbReference>
<dbReference type="GO" id="GO:0016567">
    <property type="term" value="P:protein ubiquitination"/>
    <property type="evidence" value="ECO:0007669"/>
    <property type="project" value="InterPro"/>
</dbReference>
<comment type="subcellular location">
    <subcellularLocation>
        <location evidence="1">Nucleus</location>
    </subcellularLocation>
</comment>